<dbReference type="Gene3D" id="3.40.630.30">
    <property type="match status" value="1"/>
</dbReference>
<dbReference type="KEGG" id="ote:Oter_0140"/>
<dbReference type="HOGENOM" id="CLU_013985_34_6_0"/>
<proteinExistence type="predicted"/>
<gene>
    <name evidence="4" type="ordered locus">Oter_0140</name>
</gene>
<dbReference type="PROSITE" id="PS51186">
    <property type="entry name" value="GNAT"/>
    <property type="match status" value="1"/>
</dbReference>
<feature type="domain" description="N-acetyltransferase" evidence="3">
    <location>
        <begin position="5"/>
        <end position="161"/>
    </location>
</feature>
<accession>B1ZN62</accession>
<dbReference type="CDD" id="cd04301">
    <property type="entry name" value="NAT_SF"/>
    <property type="match status" value="1"/>
</dbReference>
<evidence type="ECO:0000313" key="4">
    <source>
        <dbReference type="EMBL" id="ACB73431.1"/>
    </source>
</evidence>
<dbReference type="GO" id="GO:0016747">
    <property type="term" value="F:acyltransferase activity, transferring groups other than amino-acyl groups"/>
    <property type="evidence" value="ECO:0007669"/>
    <property type="project" value="InterPro"/>
</dbReference>
<dbReference type="PANTHER" id="PTHR43877:SF1">
    <property type="entry name" value="ACETYLTRANSFERASE"/>
    <property type="match status" value="1"/>
</dbReference>
<dbReference type="OrthoDB" id="3389160at2"/>
<dbReference type="Proteomes" id="UP000007013">
    <property type="component" value="Chromosome"/>
</dbReference>
<dbReference type="Pfam" id="PF00583">
    <property type="entry name" value="Acetyltransf_1"/>
    <property type="match status" value="1"/>
</dbReference>
<evidence type="ECO:0000259" key="3">
    <source>
        <dbReference type="PROSITE" id="PS51186"/>
    </source>
</evidence>
<keyword evidence="2" id="KW-0012">Acyltransferase</keyword>
<keyword evidence="1 4" id="KW-0808">Transferase</keyword>
<name>B1ZN62_OPITP</name>
<evidence type="ECO:0000313" key="5">
    <source>
        <dbReference type="Proteomes" id="UP000007013"/>
    </source>
</evidence>
<dbReference type="SUPFAM" id="SSF55729">
    <property type="entry name" value="Acyl-CoA N-acyltransferases (Nat)"/>
    <property type="match status" value="1"/>
</dbReference>
<evidence type="ECO:0000256" key="2">
    <source>
        <dbReference type="ARBA" id="ARBA00023315"/>
    </source>
</evidence>
<dbReference type="InterPro" id="IPR016181">
    <property type="entry name" value="Acyl_CoA_acyltransferase"/>
</dbReference>
<sequence>MSPTLTIREASESDLPAVLALYGHPEIDGPALRPVGEAREIYRRFQSYPNYHLFVASIGQDIVGTFTLLIIDNLAHAGARSGLVEDVVVSSAHQYQGIGKQMMRFALERCREAGCYKLALSSNLKRTAAHQFYESLGFEKHGHSFVVPVDAGAVASRSSAERRDG</sequence>
<dbReference type="STRING" id="452637.Oter_0140"/>
<dbReference type="eggNOG" id="COG0456">
    <property type="taxonomic scope" value="Bacteria"/>
</dbReference>
<dbReference type="InterPro" id="IPR050832">
    <property type="entry name" value="Bact_Acetyltransf"/>
</dbReference>
<dbReference type="AlphaFoldDB" id="B1ZN62"/>
<dbReference type="RefSeq" id="WP_012372969.1">
    <property type="nucleotide sequence ID" value="NC_010571.1"/>
</dbReference>
<dbReference type="InterPro" id="IPR000182">
    <property type="entry name" value="GNAT_dom"/>
</dbReference>
<keyword evidence="5" id="KW-1185">Reference proteome</keyword>
<reference evidence="4 5" key="1">
    <citation type="journal article" date="2011" name="J. Bacteriol.">
        <title>Genome sequence of the verrucomicrobium Opitutus terrae PB90-1, an abundant inhabitant of rice paddy soil ecosystems.</title>
        <authorList>
            <person name="van Passel M.W."/>
            <person name="Kant R."/>
            <person name="Palva A."/>
            <person name="Copeland A."/>
            <person name="Lucas S."/>
            <person name="Lapidus A."/>
            <person name="Glavina del Rio T."/>
            <person name="Pitluck S."/>
            <person name="Goltsman E."/>
            <person name="Clum A."/>
            <person name="Sun H."/>
            <person name="Schmutz J."/>
            <person name="Larimer F.W."/>
            <person name="Land M.L."/>
            <person name="Hauser L."/>
            <person name="Kyrpides N."/>
            <person name="Mikhailova N."/>
            <person name="Richardson P.P."/>
            <person name="Janssen P.H."/>
            <person name="de Vos W.M."/>
            <person name="Smidt H."/>
        </authorList>
    </citation>
    <scope>NUCLEOTIDE SEQUENCE [LARGE SCALE GENOMIC DNA]</scope>
    <source>
        <strain evidence="5">DSM 11246 / JCM 15787 / PB90-1</strain>
    </source>
</reference>
<organism evidence="4 5">
    <name type="scientific">Opitutus terrae (strain DSM 11246 / JCM 15787 / PB90-1)</name>
    <dbReference type="NCBI Taxonomy" id="452637"/>
    <lineage>
        <taxon>Bacteria</taxon>
        <taxon>Pseudomonadati</taxon>
        <taxon>Verrucomicrobiota</taxon>
        <taxon>Opitutia</taxon>
        <taxon>Opitutales</taxon>
        <taxon>Opitutaceae</taxon>
        <taxon>Opitutus</taxon>
    </lineage>
</organism>
<protein>
    <submittedName>
        <fullName evidence="4">GCN5-related N-acetyltransferase</fullName>
    </submittedName>
</protein>
<evidence type="ECO:0000256" key="1">
    <source>
        <dbReference type="ARBA" id="ARBA00022679"/>
    </source>
</evidence>
<dbReference type="EMBL" id="CP001032">
    <property type="protein sequence ID" value="ACB73431.1"/>
    <property type="molecule type" value="Genomic_DNA"/>
</dbReference>
<dbReference type="PANTHER" id="PTHR43877">
    <property type="entry name" value="AMINOALKYLPHOSPHONATE N-ACETYLTRANSFERASE-RELATED-RELATED"/>
    <property type="match status" value="1"/>
</dbReference>